<dbReference type="AlphaFoldDB" id="A0A7R9H6N2"/>
<sequence>MRELRSGIIGVPRYIIIRQLSMSSIGFVAENHFVPLAVRRALCQHRLHRHQLEYVPFPNVDNDEEVVEFNLEDIPMFEGGDTSDNVVKIKVIDGHIEEIPYQPVILEDEDDIQNVILWKPMDADTTQYNPIENARSMKDKG</sequence>
<organism evidence="1">
    <name type="scientific">Timema poppense</name>
    <name type="common">Walking stick</name>
    <dbReference type="NCBI Taxonomy" id="170557"/>
    <lineage>
        <taxon>Eukaryota</taxon>
        <taxon>Metazoa</taxon>
        <taxon>Ecdysozoa</taxon>
        <taxon>Arthropoda</taxon>
        <taxon>Hexapoda</taxon>
        <taxon>Insecta</taxon>
        <taxon>Pterygota</taxon>
        <taxon>Neoptera</taxon>
        <taxon>Polyneoptera</taxon>
        <taxon>Phasmatodea</taxon>
        <taxon>Timematodea</taxon>
        <taxon>Timematoidea</taxon>
        <taxon>Timematidae</taxon>
        <taxon>Timema</taxon>
    </lineage>
</organism>
<dbReference type="EMBL" id="OD004345">
    <property type="protein sequence ID" value="CAD7409788.1"/>
    <property type="molecule type" value="Genomic_DNA"/>
</dbReference>
<name>A0A7R9H6N2_TIMPO</name>
<proteinExistence type="predicted"/>
<accession>A0A7R9H6N2</accession>
<protein>
    <submittedName>
        <fullName evidence="1">Uncharacterized protein</fullName>
    </submittedName>
</protein>
<evidence type="ECO:0000313" key="1">
    <source>
        <dbReference type="EMBL" id="CAD7409788.1"/>
    </source>
</evidence>
<reference evidence="1" key="1">
    <citation type="submission" date="2020-11" db="EMBL/GenBank/DDBJ databases">
        <authorList>
            <person name="Tran Van P."/>
        </authorList>
    </citation>
    <scope>NUCLEOTIDE SEQUENCE</scope>
</reference>
<gene>
    <name evidence="1" type="ORF">TPSB3V08_LOCUS7021</name>
</gene>